<keyword evidence="1" id="KW-0472">Membrane</keyword>
<reference evidence="3 4" key="1">
    <citation type="submission" date="2019-08" db="EMBL/GenBank/DDBJ databases">
        <title>In-depth cultivation of the pig gut microbiome towards novel bacterial diversity and tailored functional studies.</title>
        <authorList>
            <person name="Wylensek D."/>
            <person name="Hitch T.C.A."/>
            <person name="Clavel T."/>
        </authorList>
    </citation>
    <scope>NUCLEOTIDE SEQUENCE [LARGE SCALE GENOMIC DNA]</scope>
    <source>
        <strain evidence="3 4">68-1-5</strain>
    </source>
</reference>
<protein>
    <recommendedName>
        <fullName evidence="2">HTH luxR-type domain-containing protein</fullName>
    </recommendedName>
</protein>
<dbReference type="SUPFAM" id="SSF46894">
    <property type="entry name" value="C-terminal effector domain of the bipartite response regulators"/>
    <property type="match status" value="1"/>
</dbReference>
<evidence type="ECO:0000256" key="1">
    <source>
        <dbReference type="SAM" id="Phobius"/>
    </source>
</evidence>
<evidence type="ECO:0000259" key="2">
    <source>
        <dbReference type="SMART" id="SM00421"/>
    </source>
</evidence>
<dbReference type="InterPro" id="IPR000792">
    <property type="entry name" value="Tscrpt_reg_LuxR_C"/>
</dbReference>
<accession>A0A6N7USB3</accession>
<dbReference type="GO" id="GO:0003677">
    <property type="term" value="F:DNA binding"/>
    <property type="evidence" value="ECO:0007669"/>
    <property type="project" value="InterPro"/>
</dbReference>
<sequence>MRNRWRELGKLLRLLRDRKTTMRGRLMLYLVSLIFAALGIVLLMLAAIGGSLKTKQQIAQTMEQQLQSSYEKVSEELEEYTGYGLQLSRGLGQNLEYLLKEKGLTVSDLNDHPEELLEVQKMLYKELNTTIRLGRSSGAFAVVNATVNTQLPGAEQSKSGVYLRLINVSSNVVLTPETILFRGMSEVARENGLELHNRWNMEFQTDELPGSWMAAQKTGQEDYYWTQKSKLKNTWEDVILLMIPIRISTGEVCGVCGIELNEVHFNLEYPAESSSYGSAVTVLAPTDGKRLRLEKGMSGDRDGTWLKNSESLFRVKQKQYYSLYQSSDGEYYGVQKEMELPGEKGERWAAAILLPRQGCDQYIQKSRNYMMAAAVGFTVVMLILAGILSNSFVKPIVRDFEDIGEGMIAKEGKAYSIAELEELCKRLAKQKRPLEKGDLPPNIAELFAEFAENVKSLTRAEYHIFRYYLEGYEVSQIPGMAFLSMSTVKKHNGNIYRKLKVSSNDELTVYLDLFRRCGCLEQQQLGSIEQAEEIRGTGRAEEGELP</sequence>
<comment type="caution">
    <text evidence="3">The sequence shown here is derived from an EMBL/GenBank/DDBJ whole genome shotgun (WGS) entry which is preliminary data.</text>
</comment>
<dbReference type="GO" id="GO:0006355">
    <property type="term" value="P:regulation of DNA-templated transcription"/>
    <property type="evidence" value="ECO:0007669"/>
    <property type="project" value="InterPro"/>
</dbReference>
<dbReference type="Gene3D" id="1.10.10.10">
    <property type="entry name" value="Winged helix-like DNA-binding domain superfamily/Winged helix DNA-binding domain"/>
    <property type="match status" value="1"/>
</dbReference>
<evidence type="ECO:0000313" key="4">
    <source>
        <dbReference type="Proteomes" id="UP000434409"/>
    </source>
</evidence>
<dbReference type="InterPro" id="IPR036388">
    <property type="entry name" value="WH-like_DNA-bd_sf"/>
</dbReference>
<dbReference type="AlphaFoldDB" id="A0A6N7USB3"/>
<feature type="domain" description="HTH luxR-type" evidence="2">
    <location>
        <begin position="454"/>
        <end position="511"/>
    </location>
</feature>
<gene>
    <name evidence="3" type="ORF">FYJ34_05825</name>
</gene>
<name>A0A6N7USB3_9FIRM</name>
<dbReference type="SMART" id="SM00421">
    <property type="entry name" value="HTH_LUXR"/>
    <property type="match status" value="1"/>
</dbReference>
<organism evidence="3 4">
    <name type="scientific">Suipraeoptans intestinalis</name>
    <dbReference type="NCBI Taxonomy" id="2606628"/>
    <lineage>
        <taxon>Bacteria</taxon>
        <taxon>Bacillati</taxon>
        <taxon>Bacillota</taxon>
        <taxon>Clostridia</taxon>
        <taxon>Lachnospirales</taxon>
        <taxon>Lachnospiraceae</taxon>
        <taxon>Suipraeoptans</taxon>
    </lineage>
</organism>
<dbReference type="RefSeq" id="WP_154476993.1">
    <property type="nucleotide sequence ID" value="NZ_VULY01000018.1"/>
</dbReference>
<dbReference type="EMBL" id="VULY01000018">
    <property type="protein sequence ID" value="MSR93793.1"/>
    <property type="molecule type" value="Genomic_DNA"/>
</dbReference>
<dbReference type="InterPro" id="IPR016032">
    <property type="entry name" value="Sig_transdc_resp-reg_C-effctor"/>
</dbReference>
<keyword evidence="1" id="KW-0812">Transmembrane</keyword>
<keyword evidence="4" id="KW-1185">Reference proteome</keyword>
<evidence type="ECO:0000313" key="3">
    <source>
        <dbReference type="EMBL" id="MSR93793.1"/>
    </source>
</evidence>
<keyword evidence="1" id="KW-1133">Transmembrane helix</keyword>
<feature type="transmembrane region" description="Helical" evidence="1">
    <location>
        <begin position="369"/>
        <end position="388"/>
    </location>
</feature>
<dbReference type="Pfam" id="PF00196">
    <property type="entry name" value="GerE"/>
    <property type="match status" value="1"/>
</dbReference>
<feature type="transmembrane region" description="Helical" evidence="1">
    <location>
        <begin position="26"/>
        <end position="48"/>
    </location>
</feature>
<proteinExistence type="predicted"/>
<dbReference type="Proteomes" id="UP000434409">
    <property type="component" value="Unassembled WGS sequence"/>
</dbReference>